<dbReference type="InterPro" id="IPR044780">
    <property type="entry name" value="Heh2/Src1"/>
</dbReference>
<dbReference type="GO" id="GO:0071763">
    <property type="term" value="P:nuclear membrane organization"/>
    <property type="evidence" value="ECO:0007669"/>
    <property type="project" value="TreeGrafter"/>
</dbReference>
<dbReference type="GO" id="GO:0034399">
    <property type="term" value="C:nuclear periphery"/>
    <property type="evidence" value="ECO:0007669"/>
    <property type="project" value="TreeGrafter"/>
</dbReference>
<organism evidence="3 4">
    <name type="scientific">Enterospora canceri</name>
    <dbReference type="NCBI Taxonomy" id="1081671"/>
    <lineage>
        <taxon>Eukaryota</taxon>
        <taxon>Fungi</taxon>
        <taxon>Fungi incertae sedis</taxon>
        <taxon>Microsporidia</taxon>
        <taxon>Enterocytozoonidae</taxon>
        <taxon>Enterospora</taxon>
    </lineage>
</organism>
<dbReference type="PANTHER" id="PTHR47808">
    <property type="entry name" value="INNER NUCLEAR MEMBRANE PROTEIN HEH2-RELATED"/>
    <property type="match status" value="1"/>
</dbReference>
<feature type="transmembrane region" description="Helical" evidence="2">
    <location>
        <begin position="303"/>
        <end position="321"/>
    </location>
</feature>
<evidence type="ECO:0000256" key="2">
    <source>
        <dbReference type="SAM" id="Phobius"/>
    </source>
</evidence>
<proteinExistence type="predicted"/>
<reference evidence="3 4" key="1">
    <citation type="journal article" date="2017" name="Environ. Microbiol.">
        <title>Decay of the glycolytic pathway and adaptation to intranuclear parasitism within Enterocytozoonidae microsporidia.</title>
        <authorList>
            <person name="Wiredu Boakye D."/>
            <person name="Jaroenlak P."/>
            <person name="Prachumwat A."/>
            <person name="Williams T.A."/>
            <person name="Bateman K.S."/>
            <person name="Itsathitphaisarn O."/>
            <person name="Sritunyalucksana K."/>
            <person name="Paszkiewicz K.H."/>
            <person name="Moore K.A."/>
            <person name="Stentiford G.D."/>
            <person name="Williams B.A."/>
        </authorList>
    </citation>
    <scope>NUCLEOTIDE SEQUENCE [LARGE SCALE GENOMIC DNA]</scope>
    <source>
        <strain evidence="3 4">GB1</strain>
    </source>
</reference>
<keyword evidence="4" id="KW-1185">Reference proteome</keyword>
<sequence>MTNEFDLNKVLQKDFEYTKCTKPQLRDIMSRLDIEGIPSLYVKKSELLEYYDKHVYRKMNELRRRMNFSQENTFQMSPKRKKEEPATTVKKATVKVAIKESKPRDRVSQELKTRTTEDLKAKARSLSVSRDKTHDSSIGEKLSKNKRGRRIQRTIMFIKRIILLALVMLMIWLKFFIPYCTSSLRWCVPLPKYAHLVDGKLFCDKGYRKVTSFIDYCTYDTRIEYNNRQKAKNIIRTLENIKGEYLYGMRKSPRIDVRELAADAVVWEMLKKSDLLDFNGTQVESLNARIGMKLYLKYHIMKGLKGLVAIVGTVLFIRILYSGRRKASENKAKAEKIASQVLTSLNKQAMIAIKTQCISDTVYSTQLQEVFEIADDVWVYVEDILKNNSNVEAMVDESGELKFRWVGLLFFRSKSNESLLNK</sequence>
<dbReference type="AlphaFoldDB" id="A0A1Y1S7U8"/>
<evidence type="ECO:0008006" key="5">
    <source>
        <dbReference type="Google" id="ProtNLM"/>
    </source>
</evidence>
<protein>
    <recommendedName>
        <fullName evidence="5">Man1/Src1 C-terminal domain-containing protein</fullName>
    </recommendedName>
</protein>
<accession>A0A1Y1S7U8</accession>
<evidence type="ECO:0000313" key="4">
    <source>
        <dbReference type="Proteomes" id="UP000192639"/>
    </source>
</evidence>
<dbReference type="EMBL" id="LWDP01000016">
    <property type="protein sequence ID" value="ORD94548.1"/>
    <property type="molecule type" value="Genomic_DNA"/>
</dbReference>
<dbReference type="GO" id="GO:0005637">
    <property type="term" value="C:nuclear inner membrane"/>
    <property type="evidence" value="ECO:0007669"/>
    <property type="project" value="InterPro"/>
</dbReference>
<feature type="compositionally biased region" description="Basic and acidic residues" evidence="1">
    <location>
        <begin position="100"/>
        <end position="121"/>
    </location>
</feature>
<feature type="transmembrane region" description="Helical" evidence="2">
    <location>
        <begin position="157"/>
        <end position="177"/>
    </location>
</feature>
<gene>
    <name evidence="3" type="ORF">ECANGB1_537</name>
</gene>
<evidence type="ECO:0000313" key="3">
    <source>
        <dbReference type="EMBL" id="ORD94548.1"/>
    </source>
</evidence>
<feature type="region of interest" description="Disordered" evidence="1">
    <location>
        <begin position="100"/>
        <end position="144"/>
    </location>
</feature>
<dbReference type="PANTHER" id="PTHR47808:SF2">
    <property type="entry name" value="LEM DOMAIN-CONTAINING PROTEIN 2"/>
    <property type="match status" value="1"/>
</dbReference>
<keyword evidence="2" id="KW-0812">Transmembrane</keyword>
<dbReference type="OrthoDB" id="5376590at2759"/>
<keyword evidence="2" id="KW-0472">Membrane</keyword>
<dbReference type="GO" id="GO:0003682">
    <property type="term" value="F:chromatin binding"/>
    <property type="evidence" value="ECO:0007669"/>
    <property type="project" value="InterPro"/>
</dbReference>
<evidence type="ECO:0000256" key="1">
    <source>
        <dbReference type="SAM" id="MobiDB-lite"/>
    </source>
</evidence>
<dbReference type="GO" id="GO:0005783">
    <property type="term" value="C:endoplasmic reticulum"/>
    <property type="evidence" value="ECO:0007669"/>
    <property type="project" value="TreeGrafter"/>
</dbReference>
<comment type="caution">
    <text evidence="3">The sequence shown here is derived from an EMBL/GenBank/DDBJ whole genome shotgun (WGS) entry which is preliminary data.</text>
</comment>
<keyword evidence="2" id="KW-1133">Transmembrane helix</keyword>
<feature type="compositionally biased region" description="Basic and acidic residues" evidence="1">
    <location>
        <begin position="129"/>
        <end position="143"/>
    </location>
</feature>
<dbReference type="Proteomes" id="UP000192639">
    <property type="component" value="Unassembled WGS sequence"/>
</dbReference>
<dbReference type="VEuPathDB" id="MicrosporidiaDB:ECANGB1_537"/>
<name>A0A1Y1S7U8_9MICR</name>